<dbReference type="FunFam" id="1.10.510.10:FF:000956">
    <property type="entry name" value="CAMK family protein kinase"/>
    <property type="match status" value="1"/>
</dbReference>
<reference evidence="12" key="1">
    <citation type="submission" date="2021-01" db="EMBL/GenBank/DDBJ databases">
        <authorList>
            <consortium name="Genoscope - CEA"/>
            <person name="William W."/>
        </authorList>
    </citation>
    <scope>NUCLEOTIDE SEQUENCE</scope>
</reference>
<evidence type="ECO:0000256" key="5">
    <source>
        <dbReference type="ARBA" id="ARBA00022777"/>
    </source>
</evidence>
<comment type="caution">
    <text evidence="12">The sequence shown here is derived from an EMBL/GenBank/DDBJ whole genome shotgun (WGS) entry which is preliminary data.</text>
</comment>
<keyword evidence="2 10" id="KW-0723">Serine/threonine-protein kinase</keyword>
<dbReference type="EC" id="2.7.11.1" evidence="1"/>
<dbReference type="EMBL" id="CAJJDM010000170">
    <property type="protein sequence ID" value="CAD8115218.1"/>
    <property type="molecule type" value="Genomic_DNA"/>
</dbReference>
<name>A0A8S1QGU7_PARPR</name>
<gene>
    <name evidence="12" type="ORF">PPRIM_AZ9-3.1.T1630036</name>
</gene>
<dbReference type="FunFam" id="3.30.200.20:FF:000042">
    <property type="entry name" value="Aurora kinase A"/>
    <property type="match status" value="1"/>
</dbReference>
<dbReference type="GO" id="GO:0007165">
    <property type="term" value="P:signal transduction"/>
    <property type="evidence" value="ECO:0007669"/>
    <property type="project" value="TreeGrafter"/>
</dbReference>
<evidence type="ECO:0000256" key="10">
    <source>
        <dbReference type="RuleBase" id="RU000304"/>
    </source>
</evidence>
<evidence type="ECO:0000256" key="9">
    <source>
        <dbReference type="PROSITE-ProRule" id="PRU10141"/>
    </source>
</evidence>
<dbReference type="Proteomes" id="UP000688137">
    <property type="component" value="Unassembled WGS sequence"/>
</dbReference>
<sequence>MTKRVGDYELGAILGQGAFGIVRSAINVTTKQEFAIKIIDKEKIKREELIESLKKEIHILMIINHPNIVKLIEVLASKTKIYLVLEWIKGGELFDMIRNNKFIPEPQMRKYFRQIIRAIRYCQSKSIAHRDLKPENILICNQTDQIKVNDFGLSSLFQDPSNLNNELYTTCGTVHYLAPEVIQSSGYDGHKADIWSLGVILYFSCAGYLPFEDDNVAILLDNIITAQYFPFPKYFSTELKDLLSKLLVTHPNKRITIENIIQHQWFQTDITKEEQQWFLQDDFPTQPQEFAHHILKVSTTLLKNNFIDNPSFIRQMKGFELISFLTGKVVSQLPNVKNQSNSESCLTIKGQPELIIKNVIEYFLMKKPVSIKQVQNKDTFKIQIMYKFKTEIKICVEILWLISNKYLVNFQLLEGFSDIYNVFLKQTVFELSNLKC</sequence>
<evidence type="ECO:0000256" key="8">
    <source>
        <dbReference type="ARBA" id="ARBA00048679"/>
    </source>
</evidence>
<evidence type="ECO:0000256" key="3">
    <source>
        <dbReference type="ARBA" id="ARBA00022679"/>
    </source>
</evidence>
<dbReference type="GO" id="GO:0005524">
    <property type="term" value="F:ATP binding"/>
    <property type="evidence" value="ECO:0007669"/>
    <property type="project" value="UniProtKB-UniRule"/>
</dbReference>
<dbReference type="PROSITE" id="PS50011">
    <property type="entry name" value="PROTEIN_KINASE_DOM"/>
    <property type="match status" value="1"/>
</dbReference>
<keyword evidence="4 9" id="KW-0547">Nucleotide-binding</keyword>
<evidence type="ECO:0000259" key="11">
    <source>
        <dbReference type="PROSITE" id="PS50011"/>
    </source>
</evidence>
<protein>
    <recommendedName>
        <fullName evidence="1">non-specific serine/threonine protein kinase</fullName>
        <ecNumber evidence="1">2.7.11.1</ecNumber>
    </recommendedName>
</protein>
<evidence type="ECO:0000256" key="1">
    <source>
        <dbReference type="ARBA" id="ARBA00012513"/>
    </source>
</evidence>
<feature type="binding site" evidence="9">
    <location>
        <position position="37"/>
    </location>
    <ligand>
        <name>ATP</name>
        <dbReference type="ChEBI" id="CHEBI:30616"/>
    </ligand>
</feature>
<evidence type="ECO:0000256" key="6">
    <source>
        <dbReference type="ARBA" id="ARBA00022840"/>
    </source>
</evidence>
<dbReference type="PANTHER" id="PTHR43895">
    <property type="entry name" value="CALCIUM/CALMODULIN-DEPENDENT PROTEIN KINASE KINASE-RELATED"/>
    <property type="match status" value="1"/>
</dbReference>
<dbReference type="InterPro" id="IPR017441">
    <property type="entry name" value="Protein_kinase_ATP_BS"/>
</dbReference>
<dbReference type="InterPro" id="IPR008271">
    <property type="entry name" value="Ser/Thr_kinase_AS"/>
</dbReference>
<dbReference type="AlphaFoldDB" id="A0A8S1QGU7"/>
<evidence type="ECO:0000256" key="4">
    <source>
        <dbReference type="ARBA" id="ARBA00022741"/>
    </source>
</evidence>
<comment type="catalytic activity">
    <reaction evidence="8">
        <text>L-seryl-[protein] + ATP = O-phospho-L-seryl-[protein] + ADP + H(+)</text>
        <dbReference type="Rhea" id="RHEA:17989"/>
        <dbReference type="Rhea" id="RHEA-COMP:9863"/>
        <dbReference type="Rhea" id="RHEA-COMP:11604"/>
        <dbReference type="ChEBI" id="CHEBI:15378"/>
        <dbReference type="ChEBI" id="CHEBI:29999"/>
        <dbReference type="ChEBI" id="CHEBI:30616"/>
        <dbReference type="ChEBI" id="CHEBI:83421"/>
        <dbReference type="ChEBI" id="CHEBI:456216"/>
        <dbReference type="EC" id="2.7.11.1"/>
    </reaction>
</comment>
<evidence type="ECO:0000313" key="12">
    <source>
        <dbReference type="EMBL" id="CAD8115218.1"/>
    </source>
</evidence>
<proteinExistence type="inferred from homology"/>
<dbReference type="PROSITE" id="PS00107">
    <property type="entry name" value="PROTEIN_KINASE_ATP"/>
    <property type="match status" value="1"/>
</dbReference>
<dbReference type="Pfam" id="PF00069">
    <property type="entry name" value="Pkinase"/>
    <property type="match status" value="1"/>
</dbReference>
<feature type="domain" description="Protein kinase" evidence="11">
    <location>
        <begin position="8"/>
        <end position="266"/>
    </location>
</feature>
<keyword evidence="6 9" id="KW-0067">ATP-binding</keyword>
<dbReference type="InterPro" id="IPR000719">
    <property type="entry name" value="Prot_kinase_dom"/>
</dbReference>
<organism evidence="12 13">
    <name type="scientific">Paramecium primaurelia</name>
    <dbReference type="NCBI Taxonomy" id="5886"/>
    <lineage>
        <taxon>Eukaryota</taxon>
        <taxon>Sar</taxon>
        <taxon>Alveolata</taxon>
        <taxon>Ciliophora</taxon>
        <taxon>Intramacronucleata</taxon>
        <taxon>Oligohymenophorea</taxon>
        <taxon>Peniculida</taxon>
        <taxon>Parameciidae</taxon>
        <taxon>Paramecium</taxon>
    </lineage>
</organism>
<keyword evidence="13" id="KW-1185">Reference proteome</keyword>
<keyword evidence="5" id="KW-0418">Kinase</keyword>
<dbReference type="SMART" id="SM00220">
    <property type="entry name" value="S_TKc"/>
    <property type="match status" value="1"/>
</dbReference>
<accession>A0A8S1QGU7</accession>
<dbReference type="PANTHER" id="PTHR43895:SF32">
    <property type="entry name" value="SERINE_THREONINE-PROTEIN KINASE CHK1"/>
    <property type="match status" value="1"/>
</dbReference>
<evidence type="ECO:0000256" key="7">
    <source>
        <dbReference type="ARBA" id="ARBA00047899"/>
    </source>
</evidence>
<dbReference type="GO" id="GO:0004674">
    <property type="term" value="F:protein serine/threonine kinase activity"/>
    <property type="evidence" value="ECO:0007669"/>
    <property type="project" value="UniProtKB-KW"/>
</dbReference>
<evidence type="ECO:0000256" key="2">
    <source>
        <dbReference type="ARBA" id="ARBA00022527"/>
    </source>
</evidence>
<dbReference type="CDD" id="cd14003">
    <property type="entry name" value="STKc_AMPK-like"/>
    <property type="match status" value="1"/>
</dbReference>
<dbReference type="PROSITE" id="PS00108">
    <property type="entry name" value="PROTEIN_KINASE_ST"/>
    <property type="match status" value="1"/>
</dbReference>
<comment type="catalytic activity">
    <reaction evidence="7">
        <text>L-threonyl-[protein] + ATP = O-phospho-L-threonyl-[protein] + ADP + H(+)</text>
        <dbReference type="Rhea" id="RHEA:46608"/>
        <dbReference type="Rhea" id="RHEA-COMP:11060"/>
        <dbReference type="Rhea" id="RHEA-COMP:11605"/>
        <dbReference type="ChEBI" id="CHEBI:15378"/>
        <dbReference type="ChEBI" id="CHEBI:30013"/>
        <dbReference type="ChEBI" id="CHEBI:30616"/>
        <dbReference type="ChEBI" id="CHEBI:61977"/>
        <dbReference type="ChEBI" id="CHEBI:456216"/>
        <dbReference type="EC" id="2.7.11.1"/>
    </reaction>
</comment>
<comment type="similarity">
    <text evidence="10">Belongs to the protein kinase superfamily.</text>
</comment>
<evidence type="ECO:0000313" key="13">
    <source>
        <dbReference type="Proteomes" id="UP000688137"/>
    </source>
</evidence>
<keyword evidence="3" id="KW-0808">Transferase</keyword>
<dbReference type="OMA" id="ICVEILW"/>